<dbReference type="Gene3D" id="2.60.40.10">
    <property type="entry name" value="Immunoglobulins"/>
    <property type="match status" value="1"/>
</dbReference>
<protein>
    <submittedName>
        <fullName evidence="2">Uncharacterized protein</fullName>
    </submittedName>
</protein>
<accession>A0A0D7W3T3</accession>
<proteinExistence type="predicted"/>
<reference evidence="2 3" key="1">
    <citation type="submission" date="2014-11" db="EMBL/GenBank/DDBJ databases">
        <title>Tamlana sedimentorum sp. nov., isolated from shallow sand sediments of the Sea of Japan.</title>
        <authorList>
            <person name="Romanenko L.A."/>
        </authorList>
    </citation>
    <scope>NUCLEOTIDE SEQUENCE [LARGE SCALE GENOMIC DNA]</scope>
    <source>
        <strain evidence="2 3">JCM 19808</strain>
    </source>
</reference>
<dbReference type="InterPro" id="IPR008964">
    <property type="entry name" value="Invasin/intimin_cell_adhesion"/>
</dbReference>
<dbReference type="InterPro" id="IPR013783">
    <property type="entry name" value="Ig-like_fold"/>
</dbReference>
<dbReference type="Proteomes" id="UP000032578">
    <property type="component" value="Unassembled WGS sequence"/>
</dbReference>
<keyword evidence="3" id="KW-1185">Reference proteome</keyword>
<sequence>MNFQFIHILLLCIASAIFSEAQQNSSIKLLTTNTSFNVGNSIVLKFSTGNNSQPLLYCSNSYGSTIITSTLQNDTLKFKIPENITKKIGIVNWKLLSEPDHISGHFTITPKAQVATMETYIGPPSIEAGGKDYSMLVVIPTDNLDNPVPTNTLVNIKHQFLNTEESNNVFTKNLIAYRKIYSQEKDGRFLVSSESLGTNSKEFTLNALPSIPSNFTISVNRPHNYADGNQITTFTTSVIKDEHSNIVSDGTFVNFFITNNKGNILKSSGLTIGGVATAKIIHPDYGDTWRIKAYVEGMAESNSISVSYQQIIDDFTVTFTNKNRNINIGPLQSFMKQMIPDGMQVKLQIYHKNKLIETYIKTTFNGYVAFSLKPEIFKNGQYNFTFETAGIVKEFKNTTLW</sequence>
<evidence type="ECO:0000313" key="3">
    <source>
        <dbReference type="Proteomes" id="UP000032578"/>
    </source>
</evidence>
<evidence type="ECO:0000256" key="1">
    <source>
        <dbReference type="SAM" id="SignalP"/>
    </source>
</evidence>
<feature type="signal peptide" evidence="1">
    <location>
        <begin position="1"/>
        <end position="21"/>
    </location>
</feature>
<name>A0A0D7W3T3_9FLAO</name>
<feature type="chain" id="PRO_5002325409" evidence="1">
    <location>
        <begin position="22"/>
        <end position="401"/>
    </location>
</feature>
<dbReference type="PATRIC" id="fig|1435349.4.peg.791"/>
<keyword evidence="1" id="KW-0732">Signal</keyword>
<dbReference type="RefSeq" id="WP_044633567.1">
    <property type="nucleotide sequence ID" value="NZ_JTDW01000013.1"/>
</dbReference>
<comment type="caution">
    <text evidence="2">The sequence shown here is derived from an EMBL/GenBank/DDBJ whole genome shotgun (WGS) entry which is preliminary data.</text>
</comment>
<dbReference type="STRING" id="1435349.PW52_13845"/>
<gene>
    <name evidence="2" type="ORF">PW52_13845</name>
</gene>
<organism evidence="2 3">
    <name type="scientific">Neotamlana sedimentorum</name>
    <dbReference type="NCBI Taxonomy" id="1435349"/>
    <lineage>
        <taxon>Bacteria</taxon>
        <taxon>Pseudomonadati</taxon>
        <taxon>Bacteroidota</taxon>
        <taxon>Flavobacteriia</taxon>
        <taxon>Flavobacteriales</taxon>
        <taxon>Flavobacteriaceae</taxon>
        <taxon>Neotamlana</taxon>
    </lineage>
</organism>
<dbReference type="SUPFAM" id="SSF49373">
    <property type="entry name" value="Invasin/intimin cell-adhesion fragments"/>
    <property type="match status" value="1"/>
</dbReference>
<dbReference type="OrthoDB" id="980944at2"/>
<dbReference type="AlphaFoldDB" id="A0A0D7W3T3"/>
<dbReference type="EMBL" id="JTDW01000013">
    <property type="protein sequence ID" value="KJD33704.1"/>
    <property type="molecule type" value="Genomic_DNA"/>
</dbReference>
<evidence type="ECO:0000313" key="2">
    <source>
        <dbReference type="EMBL" id="KJD33704.1"/>
    </source>
</evidence>